<dbReference type="Pfam" id="PF04116">
    <property type="entry name" value="FA_hydroxylase"/>
    <property type="match status" value="1"/>
</dbReference>
<feature type="transmembrane region" description="Helical" evidence="5">
    <location>
        <begin position="69"/>
        <end position="97"/>
    </location>
</feature>
<dbReference type="GO" id="GO:0005506">
    <property type="term" value="F:iron ion binding"/>
    <property type="evidence" value="ECO:0007669"/>
    <property type="project" value="InterPro"/>
</dbReference>
<reference evidence="7 8" key="1">
    <citation type="submission" date="2016-11" db="EMBL/GenBank/DDBJ databases">
        <authorList>
            <person name="Jaros S."/>
            <person name="Januszkiewicz K."/>
            <person name="Wedrychowicz H."/>
        </authorList>
    </citation>
    <scope>NUCLEOTIDE SEQUENCE [LARGE SCALE GENOMIC DNA]</scope>
    <source>
        <strain evidence="7 8">DSM 28715</strain>
    </source>
</reference>
<evidence type="ECO:0000256" key="5">
    <source>
        <dbReference type="SAM" id="Phobius"/>
    </source>
</evidence>
<evidence type="ECO:0000259" key="6">
    <source>
        <dbReference type="Pfam" id="PF04116"/>
    </source>
</evidence>
<keyword evidence="3 5" id="KW-1133">Transmembrane helix</keyword>
<evidence type="ECO:0000256" key="2">
    <source>
        <dbReference type="ARBA" id="ARBA00022692"/>
    </source>
</evidence>
<dbReference type="OrthoDB" id="9770329at2"/>
<dbReference type="PANTHER" id="PTHR11863">
    <property type="entry name" value="STEROL DESATURASE"/>
    <property type="match status" value="1"/>
</dbReference>
<evidence type="ECO:0000256" key="3">
    <source>
        <dbReference type="ARBA" id="ARBA00022989"/>
    </source>
</evidence>
<dbReference type="GO" id="GO:0008610">
    <property type="term" value="P:lipid biosynthetic process"/>
    <property type="evidence" value="ECO:0007669"/>
    <property type="project" value="InterPro"/>
</dbReference>
<dbReference type="InterPro" id="IPR006694">
    <property type="entry name" value="Fatty_acid_hydroxylase"/>
</dbReference>
<dbReference type="RefSeq" id="WP_072902595.1">
    <property type="nucleotide sequence ID" value="NZ_FQXB01000007.1"/>
</dbReference>
<name>A0A1M5SRL2_9RHOB</name>
<sequence>MELTEYISSVFGDFINPKKRIFLGYLLLSLLIALLWLVTVKRTNLTNALARIFDRKILFSSSSKADYKLFVFNQLITLLISPMLITQLTIGTAIYFFLHKQSLIAPSEFSSLSTSMIIGLFSVSMFVIDDFTKYLVHRWMHHWPVLWAIHKVHHSAETLTPITVYRVHPLEGVLYALRSAVAQGVAISIFVFAFGNAVDLYTILGVNVLVFVFHVTGSNLRHSHIEIRYWPWLERFLISPAQHQLHHSIAEKHYDKNFGAALAIWDWMFGSLHLSEKDEQLSFGVIGEEDAASSIGALYWRPFRDIWRLFSRRAQQAKDLVGRAVGAKL</sequence>
<organism evidence="7 8">
    <name type="scientific">Cognatiyoonia sediminum</name>
    <dbReference type="NCBI Taxonomy" id="1508389"/>
    <lineage>
        <taxon>Bacteria</taxon>
        <taxon>Pseudomonadati</taxon>
        <taxon>Pseudomonadota</taxon>
        <taxon>Alphaproteobacteria</taxon>
        <taxon>Rhodobacterales</taxon>
        <taxon>Paracoccaceae</taxon>
        <taxon>Cognatiyoonia</taxon>
    </lineage>
</organism>
<feature type="transmembrane region" description="Helical" evidence="5">
    <location>
        <begin position="109"/>
        <end position="128"/>
    </location>
</feature>
<dbReference type="EMBL" id="FQXB01000007">
    <property type="protein sequence ID" value="SHH41136.1"/>
    <property type="molecule type" value="Genomic_DNA"/>
</dbReference>
<dbReference type="GO" id="GO:0016020">
    <property type="term" value="C:membrane"/>
    <property type="evidence" value="ECO:0007669"/>
    <property type="project" value="UniProtKB-SubCell"/>
</dbReference>
<dbReference type="InterPro" id="IPR050307">
    <property type="entry name" value="Sterol_Desaturase_Related"/>
</dbReference>
<accession>A0A1M5SRL2</accession>
<evidence type="ECO:0000256" key="1">
    <source>
        <dbReference type="ARBA" id="ARBA00004370"/>
    </source>
</evidence>
<keyword evidence="4 5" id="KW-0472">Membrane</keyword>
<feature type="transmembrane region" description="Helical" evidence="5">
    <location>
        <begin position="20"/>
        <end position="38"/>
    </location>
</feature>
<dbReference type="AlphaFoldDB" id="A0A1M5SRL2"/>
<dbReference type="Proteomes" id="UP000184074">
    <property type="component" value="Unassembled WGS sequence"/>
</dbReference>
<evidence type="ECO:0000313" key="8">
    <source>
        <dbReference type="Proteomes" id="UP000184074"/>
    </source>
</evidence>
<feature type="domain" description="Fatty acid hydroxylase" evidence="6">
    <location>
        <begin position="123"/>
        <end position="271"/>
    </location>
</feature>
<evidence type="ECO:0000313" key="7">
    <source>
        <dbReference type="EMBL" id="SHH41136.1"/>
    </source>
</evidence>
<feature type="transmembrane region" description="Helical" evidence="5">
    <location>
        <begin position="200"/>
        <end position="220"/>
    </location>
</feature>
<dbReference type="STRING" id="1508389.SAMN05444003_3063"/>
<gene>
    <name evidence="7" type="ORF">SAMN05444003_3063</name>
</gene>
<comment type="subcellular location">
    <subcellularLocation>
        <location evidence="1">Membrane</location>
    </subcellularLocation>
</comment>
<protein>
    <submittedName>
        <fullName evidence="7">Sterol desaturase/sphingolipid hydroxylase, fatty acid hydroxylase superfamily</fullName>
    </submittedName>
</protein>
<keyword evidence="2 5" id="KW-0812">Transmembrane</keyword>
<proteinExistence type="predicted"/>
<evidence type="ECO:0000256" key="4">
    <source>
        <dbReference type="ARBA" id="ARBA00023136"/>
    </source>
</evidence>
<keyword evidence="8" id="KW-1185">Reference proteome</keyword>
<dbReference type="GO" id="GO:0016491">
    <property type="term" value="F:oxidoreductase activity"/>
    <property type="evidence" value="ECO:0007669"/>
    <property type="project" value="InterPro"/>
</dbReference>